<name>A0AAW9M356_CITAM</name>
<dbReference type="Proteomes" id="UP000245995">
    <property type="component" value="Chromosome CITRO92"/>
</dbReference>
<dbReference type="AlphaFoldDB" id="A0AAW9M356"/>
<proteinExistence type="predicted"/>
<dbReference type="RefSeq" id="WP_157959986.1">
    <property type="nucleotide sequence ID" value="NZ_CABVLR010000006.1"/>
</dbReference>
<sequence>MHMEEDAWSDQINILMFLQKREEALALRLRAQRLMPWDERFNPGE</sequence>
<evidence type="ECO:0000313" key="2">
    <source>
        <dbReference type="Proteomes" id="UP000245995"/>
    </source>
</evidence>
<reference evidence="1 2" key="1">
    <citation type="submission" date="2016-04" db="EMBL/GenBank/DDBJ databases">
        <authorList>
            <person name="Regsiter A."/>
            <person name="William W."/>
        </authorList>
    </citation>
    <scope>NUCLEOTIDE SEQUENCE [LARGE SCALE GENOMIC DNA]</scope>
    <source>
        <strain evidence="1 2">92</strain>
    </source>
</reference>
<dbReference type="EMBL" id="LT556085">
    <property type="protein sequence ID" value="SAZ58928.1"/>
    <property type="molecule type" value="Genomic_DNA"/>
</dbReference>
<evidence type="ECO:0000313" key="1">
    <source>
        <dbReference type="EMBL" id="SAZ58928.1"/>
    </source>
</evidence>
<gene>
    <name evidence="1" type="ORF">CITRO92_2611</name>
</gene>
<protein>
    <submittedName>
        <fullName evidence="1">Uncharacterized protein</fullName>
    </submittedName>
</protein>
<accession>A0AAW9M356</accession>
<organism evidence="1 2">
    <name type="scientific">Citrobacter amalonaticus</name>
    <dbReference type="NCBI Taxonomy" id="35703"/>
    <lineage>
        <taxon>Bacteria</taxon>
        <taxon>Pseudomonadati</taxon>
        <taxon>Pseudomonadota</taxon>
        <taxon>Gammaproteobacteria</taxon>
        <taxon>Enterobacterales</taxon>
        <taxon>Enterobacteriaceae</taxon>
        <taxon>Citrobacter</taxon>
    </lineage>
</organism>